<protein>
    <submittedName>
        <fullName evidence="1">Uncharacterized protein</fullName>
    </submittedName>
</protein>
<comment type="caution">
    <text evidence="1">The sequence shown here is derived from an EMBL/GenBank/DDBJ whole genome shotgun (WGS) entry which is preliminary data.</text>
</comment>
<evidence type="ECO:0000313" key="1">
    <source>
        <dbReference type="EMBL" id="GID11387.1"/>
    </source>
</evidence>
<evidence type="ECO:0000313" key="2">
    <source>
        <dbReference type="Proteomes" id="UP000612808"/>
    </source>
</evidence>
<reference evidence="1" key="1">
    <citation type="submission" date="2021-01" db="EMBL/GenBank/DDBJ databases">
        <title>Whole genome shotgun sequence of Actinocatenispora rupis NBRC 107355.</title>
        <authorList>
            <person name="Komaki H."/>
            <person name="Tamura T."/>
        </authorList>
    </citation>
    <scope>NUCLEOTIDE SEQUENCE</scope>
    <source>
        <strain evidence="1">NBRC 107355</strain>
    </source>
</reference>
<keyword evidence="2" id="KW-1185">Reference proteome</keyword>
<name>A0A8J3J3R2_9ACTN</name>
<dbReference type="Proteomes" id="UP000612808">
    <property type="component" value="Unassembled WGS sequence"/>
</dbReference>
<gene>
    <name evidence="1" type="ORF">Aru02nite_22760</name>
</gene>
<dbReference type="EMBL" id="BOMB01000012">
    <property type="protein sequence ID" value="GID11387.1"/>
    <property type="molecule type" value="Genomic_DNA"/>
</dbReference>
<dbReference type="AlphaFoldDB" id="A0A8J3J3R2"/>
<accession>A0A8J3J3R2</accession>
<dbReference type="RefSeq" id="WP_203657385.1">
    <property type="nucleotide sequence ID" value="NZ_BAAAZM010000006.1"/>
</dbReference>
<organism evidence="1 2">
    <name type="scientific">Actinocatenispora rupis</name>
    <dbReference type="NCBI Taxonomy" id="519421"/>
    <lineage>
        <taxon>Bacteria</taxon>
        <taxon>Bacillati</taxon>
        <taxon>Actinomycetota</taxon>
        <taxon>Actinomycetes</taxon>
        <taxon>Micromonosporales</taxon>
        <taxon>Micromonosporaceae</taxon>
        <taxon>Actinocatenispora</taxon>
    </lineage>
</organism>
<proteinExistence type="predicted"/>
<sequence length="352" mass="37126">MSYLSESQLNEIGVKICNTAFKVQMSIWRACEEGLYPDDLRLAHLSGVSILDASAATHGNVARSADGFASYVNSQLADIPGLFASFAGPNPADFQDAIDDLWKAAYVLSPSLKVDRDGGAPDYPISEKFNWNEKTINQRDLAIAHLSDGWNGDAADAFAGYMEELPSVTQMQYDLSVTLAISLTARQRLLSRSFDDISKIGKKTVAALAAVGQGDRNQAGLVALTVIGAIAAVVGEVASLGIATPEIAAGEVAAFAFATSSAGLGLASGVMGASIGGAVVPDVISSMRSGITKLIDSMKEETDQLNRILNRVAARVAKVGPNHIGLRAPSSLTGAKMHTRDDLERPSGFYYR</sequence>